<evidence type="ECO:0000259" key="3">
    <source>
        <dbReference type="Pfam" id="PF24816"/>
    </source>
</evidence>
<feature type="domain" description="CFAP65 eight Ig-like" evidence="4">
    <location>
        <begin position="123"/>
        <end position="228"/>
    </location>
</feature>
<dbReference type="InterPro" id="IPR052614">
    <property type="entry name" value="CFAP65"/>
</dbReference>
<dbReference type="InterPro" id="IPR057467">
    <property type="entry name" value="Ig_CFAP65_8th"/>
</dbReference>
<reference evidence="6" key="1">
    <citation type="journal article" date="2023" name="Mol. Biol. Evol.">
        <title>Third-Generation Sequencing Reveals the Adaptive Role of the Epigenome in Three Deep-Sea Polychaetes.</title>
        <authorList>
            <person name="Perez M."/>
            <person name="Aroh O."/>
            <person name="Sun Y."/>
            <person name="Lan Y."/>
            <person name="Juniper S.K."/>
            <person name="Young C.R."/>
            <person name="Angers B."/>
            <person name="Qian P.Y."/>
        </authorList>
    </citation>
    <scope>NUCLEOTIDE SEQUENCE</scope>
    <source>
        <strain evidence="6">R07B-5</strain>
    </source>
</reference>
<dbReference type="Pfam" id="PF24816">
    <property type="entry name" value="Ig_CFAP65__9th"/>
    <property type="match status" value="1"/>
</dbReference>
<proteinExistence type="predicted"/>
<feature type="domain" description="CFAP65 seventh Ig-like" evidence="5">
    <location>
        <begin position="15"/>
        <end position="83"/>
    </location>
</feature>
<comment type="caution">
    <text evidence="6">The sequence shown here is derived from an EMBL/GenBank/DDBJ whole genome shotgun (WGS) entry which is preliminary data.</text>
</comment>
<feature type="compositionally biased region" description="Polar residues" evidence="1">
    <location>
        <begin position="892"/>
        <end position="907"/>
    </location>
</feature>
<dbReference type="Proteomes" id="UP001209878">
    <property type="component" value="Unassembled WGS sequence"/>
</dbReference>
<feature type="region of interest" description="Disordered" evidence="1">
    <location>
        <begin position="646"/>
        <end position="676"/>
    </location>
</feature>
<evidence type="ECO:0000313" key="6">
    <source>
        <dbReference type="EMBL" id="KAK2171090.1"/>
    </source>
</evidence>
<dbReference type="PANTHER" id="PTHR46127">
    <property type="entry name" value="CILIA- AND FLAGELLA-ASSOCIATED PROTEIN 65"/>
    <property type="match status" value="1"/>
</dbReference>
<evidence type="ECO:0008006" key="8">
    <source>
        <dbReference type="Google" id="ProtNLM"/>
    </source>
</evidence>
<keyword evidence="7" id="KW-1185">Reference proteome</keyword>
<accession>A0AAD9KHX5</accession>
<dbReference type="PANTHER" id="PTHR46127:SF1">
    <property type="entry name" value="CILIA- AND FLAGELLA-ASSOCIATED PROTEIN 65"/>
    <property type="match status" value="1"/>
</dbReference>
<dbReference type="InterPro" id="IPR057470">
    <property type="entry name" value="Ig_CFAP65_7th"/>
</dbReference>
<evidence type="ECO:0000259" key="4">
    <source>
        <dbReference type="Pfam" id="PF25248"/>
    </source>
</evidence>
<gene>
    <name evidence="6" type="ORF">NP493_1104g03028</name>
</gene>
<feature type="compositionally biased region" description="Low complexity" evidence="1">
    <location>
        <begin position="599"/>
        <end position="610"/>
    </location>
</feature>
<dbReference type="AlphaFoldDB" id="A0AAD9KHX5"/>
<dbReference type="InterPro" id="IPR056305">
    <property type="entry name" value="Ig_CFAP65_10th"/>
</dbReference>
<dbReference type="Pfam" id="PF25249">
    <property type="entry name" value="Ig_CFAP65_7th"/>
    <property type="match status" value="1"/>
</dbReference>
<dbReference type="GO" id="GO:0005737">
    <property type="term" value="C:cytoplasm"/>
    <property type="evidence" value="ECO:0007669"/>
    <property type="project" value="UniProtKB-SubCell"/>
</dbReference>
<feature type="compositionally biased region" description="Polar residues" evidence="1">
    <location>
        <begin position="976"/>
        <end position="993"/>
    </location>
</feature>
<feature type="compositionally biased region" description="Basic and acidic residues" evidence="1">
    <location>
        <begin position="995"/>
        <end position="1014"/>
    </location>
</feature>
<dbReference type="EMBL" id="JAODUO010001104">
    <property type="protein sequence ID" value="KAK2171090.1"/>
    <property type="molecule type" value="Genomic_DNA"/>
</dbReference>
<protein>
    <recommendedName>
        <fullName evidence="8">Coiled-coil domain-containing protein 108</fullName>
    </recommendedName>
</protein>
<dbReference type="Pfam" id="PF24291">
    <property type="entry name" value="Ig_CFAP65"/>
    <property type="match status" value="1"/>
</dbReference>
<evidence type="ECO:0000256" key="1">
    <source>
        <dbReference type="SAM" id="MobiDB-lite"/>
    </source>
</evidence>
<feature type="region of interest" description="Disordered" evidence="1">
    <location>
        <begin position="850"/>
        <end position="915"/>
    </location>
</feature>
<feature type="region of interest" description="Disordered" evidence="1">
    <location>
        <begin position="969"/>
        <end position="1014"/>
    </location>
</feature>
<dbReference type="GO" id="GO:0007288">
    <property type="term" value="P:sperm axoneme assembly"/>
    <property type="evidence" value="ECO:0007669"/>
    <property type="project" value="TreeGrafter"/>
</dbReference>
<feature type="compositionally biased region" description="Polar residues" evidence="1">
    <location>
        <begin position="867"/>
        <end position="880"/>
    </location>
</feature>
<dbReference type="InterPro" id="IPR013783">
    <property type="entry name" value="Ig-like_fold"/>
</dbReference>
<evidence type="ECO:0000259" key="5">
    <source>
        <dbReference type="Pfam" id="PF25249"/>
    </source>
</evidence>
<evidence type="ECO:0000313" key="7">
    <source>
        <dbReference type="Proteomes" id="UP001209878"/>
    </source>
</evidence>
<dbReference type="GO" id="GO:0036126">
    <property type="term" value="C:sperm flagellum"/>
    <property type="evidence" value="ECO:0007669"/>
    <property type="project" value="TreeGrafter"/>
</dbReference>
<name>A0AAD9KHX5_RIDPI</name>
<organism evidence="6 7">
    <name type="scientific">Ridgeia piscesae</name>
    <name type="common">Tubeworm</name>
    <dbReference type="NCBI Taxonomy" id="27915"/>
    <lineage>
        <taxon>Eukaryota</taxon>
        <taxon>Metazoa</taxon>
        <taxon>Spiralia</taxon>
        <taxon>Lophotrochozoa</taxon>
        <taxon>Annelida</taxon>
        <taxon>Polychaeta</taxon>
        <taxon>Sedentaria</taxon>
        <taxon>Canalipalpata</taxon>
        <taxon>Sabellida</taxon>
        <taxon>Siboglinidae</taxon>
        <taxon>Ridgeia</taxon>
    </lineage>
</organism>
<dbReference type="Gene3D" id="2.60.40.10">
    <property type="entry name" value="Immunoglobulins"/>
    <property type="match status" value="2"/>
</dbReference>
<dbReference type="InterPro" id="IPR056344">
    <property type="entry name" value="Ig_CFAP65-like_9th"/>
</dbReference>
<feature type="compositionally biased region" description="Basic and acidic residues" evidence="1">
    <location>
        <begin position="647"/>
        <end position="656"/>
    </location>
</feature>
<feature type="region of interest" description="Disordered" evidence="1">
    <location>
        <begin position="594"/>
        <end position="620"/>
    </location>
</feature>
<dbReference type="Pfam" id="PF25248">
    <property type="entry name" value="Ig_CFAP65_8th"/>
    <property type="match status" value="1"/>
</dbReference>
<feature type="domain" description="CFAP65 tenth Ig-like" evidence="2">
    <location>
        <begin position="388"/>
        <end position="442"/>
    </location>
</feature>
<sequence>MQGSAEEALILLDTNGEMFFKPTAVNSLSKRHYGIRNLSRIPLCFEWKMHAVDAEVLSVEPVTGVIEPNEKMFHRWYFRPKMADKKYVMRPTLLAWGKGQNTTSSGGKCQQFIVRSIGEGVTAEIRAEVPYVDYGPIMVGSTISKELVLLNDGQCSLHYKLHVEQSIDNTFNSSQFNTDPVGLQLEWQYGVLAARSKCSIGCLVRPVRRLFYKWTVHYQLLKPEDSEALSLSILVTGWTTKGLSKKQLWDLFSLDDHLENAISETRAILDFNFSSAPVDSEPSYVELLLENTGSIICEWSFLFPNDVQEDLEYWAETGDLDDQELHEMKVQDNKLFVIEPKKGKLQPGENQVIKFTYKHIMAGTDRLPVLFKVARGREILLNFIGVTVERDRRYIHFNSDQFMFSPVPIGQKNCPVQVYELFNGGAMPVKYSFGLAQLEYLNQVDVPIRIHNADTAVITFTGAGYDQRAMGETMPFNDRIGDSNVPLQQLIHPTGQLCYLSKERISLGNIPLFSQCRYLVALVNRSAGQTAAFKWYITSKKDQKVVSKTEQETYVEQMAAWEKEQERQIVEFTITEDDINADQRVAVVEEPSAAQTLNTPSSTTQPQQSTMEVQSQPFMPSSRLRAVSTDGIDASVTSGADLLSSKWKPDMDERPPSVKSLKSLEVSRTPSPEISRYKTLPPIKQQSVDDVRQKKKQASKMLKSFWPTPQPPKPFLLHLGVTARTHDISEFQQNFQDEYDHFFIDRLLSESTEEVGNANIERDDEKIACLKSESEIVADVLTDVIRGLLEDTSFHTACGRVFTEPIPYFQQYSDKGPTKRLQSAATSDTSFSVNLLSPKGSILSLAGTMAPFEEDPTSPSVDLPPTTADTQASAKSSSSHPRPMELARSSEKSATVGQSSRAASTRPSGMKTDDIITRSYEVEREFSEKQAIKKMSEFGNFTESLLENTLTNIMQEAFSEEFQITARPRLVALPPRSSSTKSLSRRATPSVKPSSIKEDPVPISKSEKGSPSEK</sequence>
<evidence type="ECO:0000259" key="2">
    <source>
        <dbReference type="Pfam" id="PF24291"/>
    </source>
</evidence>
<feature type="compositionally biased region" description="Basic and acidic residues" evidence="1">
    <location>
        <begin position="882"/>
        <end position="891"/>
    </location>
</feature>
<feature type="domain" description="CFAP65-like ninth Ig-like" evidence="3">
    <location>
        <begin position="242"/>
        <end position="385"/>
    </location>
</feature>